<comment type="similarity">
    <text evidence="1">Belongs to the short-chain dehydrogenases/reductases (SDR) family.</text>
</comment>
<keyword evidence="2" id="KW-0560">Oxidoreductase</keyword>
<proteinExistence type="inferred from homology"/>
<dbReference type="Pfam" id="PF13561">
    <property type="entry name" value="adh_short_C2"/>
    <property type="match status" value="1"/>
</dbReference>
<dbReference type="CDD" id="cd05233">
    <property type="entry name" value="SDR_c"/>
    <property type="match status" value="1"/>
</dbReference>
<accession>A0ABM1F7V9</accession>
<dbReference type="PANTHER" id="PTHR24321:SF8">
    <property type="entry name" value="ESTRADIOL 17-BETA-DEHYDROGENASE 8-RELATED"/>
    <property type="match status" value="1"/>
</dbReference>
<dbReference type="PROSITE" id="PS00061">
    <property type="entry name" value="ADH_SHORT"/>
    <property type="match status" value="1"/>
</dbReference>
<feature type="non-terminal residue" evidence="4">
    <location>
        <position position="1"/>
    </location>
</feature>
<dbReference type="PANTHER" id="PTHR24321">
    <property type="entry name" value="DEHYDROGENASES, SHORT CHAIN"/>
    <property type="match status" value="1"/>
</dbReference>
<dbReference type="InterPro" id="IPR002347">
    <property type="entry name" value="SDR_fam"/>
</dbReference>
<evidence type="ECO:0000313" key="4">
    <source>
        <dbReference type="RefSeq" id="XP_014680530.1"/>
    </source>
</evidence>
<dbReference type="SUPFAM" id="SSF51735">
    <property type="entry name" value="NAD(P)-binding Rossmann-fold domains"/>
    <property type="match status" value="1"/>
</dbReference>
<name>A0ABM1F7V9_PRICU</name>
<organism evidence="3 4">
    <name type="scientific">Priapulus caudatus</name>
    <name type="common">Priapulid worm</name>
    <dbReference type="NCBI Taxonomy" id="37621"/>
    <lineage>
        <taxon>Eukaryota</taxon>
        <taxon>Metazoa</taxon>
        <taxon>Ecdysozoa</taxon>
        <taxon>Scalidophora</taxon>
        <taxon>Priapulida</taxon>
        <taxon>Priapulimorpha</taxon>
        <taxon>Priapulimorphida</taxon>
        <taxon>Priapulidae</taxon>
        <taxon>Priapulus</taxon>
    </lineage>
</organism>
<gene>
    <name evidence="4" type="primary">LOC106820536</name>
</gene>
<evidence type="ECO:0000313" key="3">
    <source>
        <dbReference type="Proteomes" id="UP000695022"/>
    </source>
</evidence>
<dbReference type="RefSeq" id="XP_014680530.1">
    <property type="nucleotide sequence ID" value="XM_014825044.1"/>
</dbReference>
<protein>
    <submittedName>
        <fullName evidence="4">D-beta-hydroxybutyrate dehydrogenase-like</fullName>
    </submittedName>
</protein>
<evidence type="ECO:0000256" key="1">
    <source>
        <dbReference type="ARBA" id="ARBA00006484"/>
    </source>
</evidence>
<dbReference type="InterPro" id="IPR036291">
    <property type="entry name" value="NAD(P)-bd_dom_sf"/>
</dbReference>
<dbReference type="GeneID" id="106820536"/>
<evidence type="ECO:0000256" key="2">
    <source>
        <dbReference type="ARBA" id="ARBA00023002"/>
    </source>
</evidence>
<dbReference type="Gene3D" id="3.40.50.720">
    <property type="entry name" value="NAD(P)-binding Rossmann-like Domain"/>
    <property type="match status" value="1"/>
</dbReference>
<dbReference type="InterPro" id="IPR020904">
    <property type="entry name" value="Sc_DH/Rdtase_CS"/>
</dbReference>
<dbReference type="Proteomes" id="UP000695022">
    <property type="component" value="Unplaced"/>
</dbReference>
<dbReference type="PRINTS" id="PR00081">
    <property type="entry name" value="GDHRDH"/>
</dbReference>
<reference evidence="4" key="1">
    <citation type="submission" date="2025-08" db="UniProtKB">
        <authorList>
            <consortium name="RefSeq"/>
        </authorList>
    </citation>
    <scope>IDENTIFICATION</scope>
</reference>
<keyword evidence="3" id="KW-1185">Reference proteome</keyword>
<sequence>GLSGSFMVARKAIPLLKQAGGGSIVNMSSNAGLFGCPLRSPYVAAKWAIVGLTKTWAMELGPYNIRVNAICPGSVAGPRIDTVIERDAAERGMQPQEIRDVYQRQSSLRRFVEADEVANMALFLASDLGKGISGQALSVDGNTESLSNWLD</sequence>